<evidence type="ECO:0000313" key="2">
    <source>
        <dbReference type="EMBL" id="KIO08471.1"/>
    </source>
</evidence>
<keyword evidence="3" id="KW-1185">Reference proteome</keyword>
<evidence type="ECO:0000313" key="3">
    <source>
        <dbReference type="Proteomes" id="UP000054217"/>
    </source>
</evidence>
<reference evidence="3" key="2">
    <citation type="submission" date="2015-01" db="EMBL/GenBank/DDBJ databases">
        <title>Evolutionary Origins and Diversification of the Mycorrhizal Mutualists.</title>
        <authorList>
            <consortium name="DOE Joint Genome Institute"/>
            <consortium name="Mycorrhizal Genomics Consortium"/>
            <person name="Kohler A."/>
            <person name="Kuo A."/>
            <person name="Nagy L.G."/>
            <person name="Floudas D."/>
            <person name="Copeland A."/>
            <person name="Barry K.W."/>
            <person name="Cichocki N."/>
            <person name="Veneault-Fourrey C."/>
            <person name="LaButti K."/>
            <person name="Lindquist E.A."/>
            <person name="Lipzen A."/>
            <person name="Lundell T."/>
            <person name="Morin E."/>
            <person name="Murat C."/>
            <person name="Riley R."/>
            <person name="Ohm R."/>
            <person name="Sun H."/>
            <person name="Tunlid A."/>
            <person name="Henrissat B."/>
            <person name="Grigoriev I.V."/>
            <person name="Hibbett D.S."/>
            <person name="Martin F."/>
        </authorList>
    </citation>
    <scope>NUCLEOTIDE SEQUENCE [LARGE SCALE GENOMIC DNA]</scope>
    <source>
        <strain evidence="3">Marx 270</strain>
    </source>
</reference>
<dbReference type="OrthoDB" id="5396103at2759"/>
<feature type="region of interest" description="Disordered" evidence="1">
    <location>
        <begin position="1"/>
        <end position="133"/>
    </location>
</feature>
<dbReference type="Proteomes" id="UP000054217">
    <property type="component" value="Unassembled WGS sequence"/>
</dbReference>
<evidence type="ECO:0000256" key="1">
    <source>
        <dbReference type="SAM" id="MobiDB-lite"/>
    </source>
</evidence>
<dbReference type="HOGENOM" id="CLU_052537_0_0_1"/>
<organism evidence="2 3">
    <name type="scientific">Pisolithus tinctorius Marx 270</name>
    <dbReference type="NCBI Taxonomy" id="870435"/>
    <lineage>
        <taxon>Eukaryota</taxon>
        <taxon>Fungi</taxon>
        <taxon>Dikarya</taxon>
        <taxon>Basidiomycota</taxon>
        <taxon>Agaricomycotina</taxon>
        <taxon>Agaricomycetes</taxon>
        <taxon>Agaricomycetidae</taxon>
        <taxon>Boletales</taxon>
        <taxon>Sclerodermatineae</taxon>
        <taxon>Pisolithaceae</taxon>
        <taxon>Pisolithus</taxon>
    </lineage>
</organism>
<dbReference type="EMBL" id="KN831957">
    <property type="protein sequence ID" value="KIO08471.1"/>
    <property type="molecule type" value="Genomic_DNA"/>
</dbReference>
<feature type="compositionally biased region" description="Acidic residues" evidence="1">
    <location>
        <begin position="208"/>
        <end position="223"/>
    </location>
</feature>
<gene>
    <name evidence="2" type="ORF">M404DRAFT_61745</name>
</gene>
<name>A0A0C3PIS8_PISTI</name>
<feature type="compositionally biased region" description="Polar residues" evidence="1">
    <location>
        <begin position="1"/>
        <end position="26"/>
    </location>
</feature>
<feature type="region of interest" description="Disordered" evidence="1">
    <location>
        <begin position="290"/>
        <end position="310"/>
    </location>
</feature>
<feature type="non-terminal residue" evidence="2">
    <location>
        <position position="435"/>
    </location>
</feature>
<feature type="region of interest" description="Disordered" evidence="1">
    <location>
        <begin position="409"/>
        <end position="435"/>
    </location>
</feature>
<feature type="compositionally biased region" description="Polar residues" evidence="1">
    <location>
        <begin position="118"/>
        <end position="130"/>
    </location>
</feature>
<dbReference type="STRING" id="870435.A0A0C3PIS8"/>
<feature type="region of interest" description="Disordered" evidence="1">
    <location>
        <begin position="190"/>
        <end position="223"/>
    </location>
</feature>
<protein>
    <submittedName>
        <fullName evidence="2">Uncharacterized protein</fullName>
    </submittedName>
</protein>
<feature type="non-terminal residue" evidence="2">
    <location>
        <position position="1"/>
    </location>
</feature>
<reference evidence="2 3" key="1">
    <citation type="submission" date="2014-04" db="EMBL/GenBank/DDBJ databases">
        <authorList>
            <consortium name="DOE Joint Genome Institute"/>
            <person name="Kuo A."/>
            <person name="Kohler A."/>
            <person name="Costa M.D."/>
            <person name="Nagy L.G."/>
            <person name="Floudas D."/>
            <person name="Copeland A."/>
            <person name="Barry K.W."/>
            <person name="Cichocki N."/>
            <person name="Veneault-Fourrey C."/>
            <person name="LaButti K."/>
            <person name="Lindquist E.A."/>
            <person name="Lipzen A."/>
            <person name="Lundell T."/>
            <person name="Morin E."/>
            <person name="Murat C."/>
            <person name="Sun H."/>
            <person name="Tunlid A."/>
            <person name="Henrissat B."/>
            <person name="Grigoriev I.V."/>
            <person name="Hibbett D.S."/>
            <person name="Martin F."/>
            <person name="Nordberg H.P."/>
            <person name="Cantor M.N."/>
            <person name="Hua S.X."/>
        </authorList>
    </citation>
    <scope>NUCLEOTIDE SEQUENCE [LARGE SCALE GENOMIC DNA]</scope>
    <source>
        <strain evidence="2 3">Marx 270</strain>
    </source>
</reference>
<dbReference type="AlphaFoldDB" id="A0A0C3PIS8"/>
<sequence>RRLSFPSSSQDFALPLSSTLVTSPEGSPSPLFLRFRRPSLLPRPSTAYADKHTSSPLAISFSIPTRRHRSVGGEESESDRERMCTESSPSNSSGNPTPPISVPASKDAERLGDESSEDTLNPSTPPNHNISVLAPAPLYSPAVVNSRRPTYPLKLARILNILAESTRPEDDEVKSEAAFQRLIASYSELPVQPRTPRAPSNKGRYPEEAVDEDFDREDTPSDEDDVDGIFAFDPPSESATTKPCTPAQSVNGDDFATCTSGSPMVVAMDVDPPLTSPLVTSTPAVQWRYTPPPTASAVRSNKRKLDDRYDPYPTAAKRRAVSPSISYLREVHPSLSYPRTPNGRPSFPNPLAIPVSNGGSTNSSPTVTSYNMPIYTTSRQVGLGSMSVSSSPILRPTLGLASPILRPLARNRRGTDGDERDVEGANEGVNGLTLS</sequence>
<accession>A0A0C3PIS8</accession>
<feature type="compositionally biased region" description="Low complexity" evidence="1">
    <location>
        <begin position="28"/>
        <end position="45"/>
    </location>
</feature>
<dbReference type="InParanoid" id="A0A0C3PIS8"/>
<proteinExistence type="predicted"/>